<dbReference type="GO" id="GO:0000266">
    <property type="term" value="P:mitochondrial fission"/>
    <property type="evidence" value="ECO:0007669"/>
    <property type="project" value="EnsemblFungi"/>
</dbReference>
<dbReference type="OrthoDB" id="16824at2759"/>
<dbReference type="GeneID" id="8198390"/>
<dbReference type="InParanoid" id="C4R0S1"/>
<dbReference type="HOGENOM" id="CLU_151392_1_0_1"/>
<reference evidence="1 2" key="1">
    <citation type="journal article" date="2009" name="Nat. Biotechnol.">
        <title>Genome sequence of the recombinant protein production host Pichia pastoris.</title>
        <authorList>
            <person name="De Schutter K."/>
            <person name="Lin Y.C."/>
            <person name="Tiels P."/>
            <person name="Van Hecke A."/>
            <person name="Glinka S."/>
            <person name="Weber-Lehmann J."/>
            <person name="Rouze P."/>
            <person name="Van de Peer Y."/>
            <person name="Callewaert N."/>
        </authorList>
    </citation>
    <scope>NUCLEOTIDE SEQUENCE [LARGE SCALE GENOMIC DNA]</scope>
    <source>
        <strain evidence="2">GS115 / ATCC 20864</strain>
    </source>
</reference>
<dbReference type="InterPro" id="IPR013726">
    <property type="entry name" value="Mitofissin"/>
</dbReference>
<gene>
    <name evidence="1" type="ordered locus">PAS_chr2-1_0467</name>
</gene>
<dbReference type="FunCoup" id="C4R0S1">
    <property type="interactions" value="1"/>
</dbReference>
<dbReference type="OMA" id="NKEVGKW"/>
<dbReference type="AlphaFoldDB" id="C4R0S1"/>
<evidence type="ECO:0008006" key="3">
    <source>
        <dbReference type="Google" id="ProtNLM"/>
    </source>
</evidence>
<protein>
    <recommendedName>
        <fullName evidence="3">DUF1748-domain-containing protein</fullName>
    </recommendedName>
</protein>
<dbReference type="PANTHER" id="PTHR28075">
    <property type="entry name" value="CHROMOSOME 16, WHOLE GENOME SHOTGUN SEQUENCE"/>
    <property type="match status" value="1"/>
</dbReference>
<proteinExistence type="predicted"/>
<dbReference type="KEGG" id="ppa:PAS_chr2-1_0467"/>
<dbReference type="PANTHER" id="PTHR28075:SF1">
    <property type="entry name" value="DUF1748-DOMAIN-CONTAINING PROTEIN"/>
    <property type="match status" value="1"/>
</dbReference>
<keyword evidence="2" id="KW-1185">Reference proteome</keyword>
<dbReference type="RefSeq" id="XP_002491375.1">
    <property type="nucleotide sequence ID" value="XM_002491330.1"/>
</dbReference>
<evidence type="ECO:0000313" key="2">
    <source>
        <dbReference type="Proteomes" id="UP000000314"/>
    </source>
</evidence>
<dbReference type="eggNOG" id="ENOG502S6Z8">
    <property type="taxonomic scope" value="Eukaryota"/>
</dbReference>
<organism evidence="1 2">
    <name type="scientific">Komagataella phaffii (strain GS115 / ATCC 20864)</name>
    <name type="common">Yeast</name>
    <name type="synonym">Pichia pastoris</name>
    <dbReference type="NCBI Taxonomy" id="644223"/>
    <lineage>
        <taxon>Eukaryota</taxon>
        <taxon>Fungi</taxon>
        <taxon>Dikarya</taxon>
        <taxon>Ascomycota</taxon>
        <taxon>Saccharomycotina</taxon>
        <taxon>Pichiomycetes</taxon>
        <taxon>Pichiales</taxon>
        <taxon>Pichiaceae</taxon>
        <taxon>Komagataella</taxon>
    </lineage>
</organism>
<dbReference type="GO" id="GO:0005758">
    <property type="term" value="C:mitochondrial intermembrane space"/>
    <property type="evidence" value="ECO:0007669"/>
    <property type="project" value="EnsemblFungi"/>
</dbReference>
<dbReference type="Proteomes" id="UP000000314">
    <property type="component" value="Chromosome 2"/>
</dbReference>
<name>C4R0S1_KOMPG</name>
<evidence type="ECO:0000313" key="1">
    <source>
        <dbReference type="EMBL" id="CAY69095.1"/>
    </source>
</evidence>
<accession>C4R0S1</accession>
<dbReference type="EMBL" id="FN392320">
    <property type="protein sequence ID" value="CAY69095.1"/>
    <property type="molecule type" value="Genomic_DNA"/>
</dbReference>
<dbReference type="Pfam" id="PF08520">
    <property type="entry name" value="Mitofissin"/>
    <property type="match status" value="1"/>
</dbReference>
<sequence>MGVIGKVVHFGADLALLSGFLAGVHRSTGLTPNIEKIGNKDAEGLVKRYLDAGEWAFDSSVAYFGASDWFKRN</sequence>